<dbReference type="RefSeq" id="WP_034745471.1">
    <property type="nucleotide sequence ID" value="NZ_FQVE01000005.1"/>
</dbReference>
<reference evidence="2" key="3">
    <citation type="submission" date="2016-11" db="EMBL/GenBank/DDBJ databases">
        <authorList>
            <person name="Jaros S."/>
            <person name="Januszkiewicz K."/>
            <person name="Wedrychowicz H."/>
        </authorList>
    </citation>
    <scope>NUCLEOTIDE SEQUENCE [LARGE SCALE GENOMIC DNA]</scope>
    <source>
        <strain evidence="2">YR203</strain>
    </source>
</reference>
<name>A0A1M5JL02_9FLAO</name>
<evidence type="ECO:0000313" key="4">
    <source>
        <dbReference type="Proteomes" id="UP000184108"/>
    </source>
</evidence>
<organism evidence="2 4">
    <name type="scientific">Chryseobacterium vrystaatense</name>
    <dbReference type="NCBI Taxonomy" id="307480"/>
    <lineage>
        <taxon>Bacteria</taxon>
        <taxon>Pseudomonadati</taxon>
        <taxon>Bacteroidota</taxon>
        <taxon>Flavobacteriia</taxon>
        <taxon>Flavobacteriales</taxon>
        <taxon>Weeksellaceae</taxon>
        <taxon>Chryseobacterium group</taxon>
        <taxon>Chryseobacterium</taxon>
    </lineage>
</organism>
<evidence type="ECO:0000313" key="1">
    <source>
        <dbReference type="EMBL" id="KFF25296.1"/>
    </source>
</evidence>
<reference evidence="1 3" key="1">
    <citation type="submission" date="2014-07" db="EMBL/GenBank/DDBJ databases">
        <title>Genome of Chryseobacterium vrystaatense LMG 22846.</title>
        <authorList>
            <person name="Pipes S.E."/>
            <person name="Stropko S.J."/>
            <person name="Newman J.D."/>
        </authorList>
    </citation>
    <scope>NUCLEOTIDE SEQUENCE [LARGE SCALE GENOMIC DNA]</scope>
    <source>
        <strain evidence="1 3">LMG 22846</strain>
    </source>
</reference>
<sequence length="121" mass="14905">MEKRDLIIKQIQEKLEIELRPENISKMTLDEYRDFIISLFEFINLYKDKYLLTSLDFREFANDFVYNYEDDGYEDNCGERVRFFMDELAILYTYHPPFFWDSNFDDFKYKMKRHISKGNGL</sequence>
<gene>
    <name evidence="1" type="ORF">IW16_14870</name>
    <name evidence="2" type="ORF">SAMN02787073_4237</name>
</gene>
<reference evidence="4" key="2">
    <citation type="submission" date="2016-11" db="EMBL/GenBank/DDBJ databases">
        <authorList>
            <person name="Varghese N."/>
            <person name="Submissions S."/>
        </authorList>
    </citation>
    <scope>NUCLEOTIDE SEQUENCE [LARGE SCALE GENOMIC DNA]</scope>
    <source>
        <strain evidence="4">YR203</strain>
    </source>
</reference>
<protein>
    <submittedName>
        <fullName evidence="2">Uncharacterized protein</fullName>
    </submittedName>
</protein>
<dbReference type="OrthoDB" id="1258985at2"/>
<proteinExistence type="predicted"/>
<dbReference type="EMBL" id="FQVE01000005">
    <property type="protein sequence ID" value="SHG41254.1"/>
    <property type="molecule type" value="Genomic_DNA"/>
</dbReference>
<dbReference type="AlphaFoldDB" id="A0A1M5JL02"/>
<accession>A0A1M5JL02</accession>
<keyword evidence="3" id="KW-1185">Reference proteome</keyword>
<evidence type="ECO:0000313" key="2">
    <source>
        <dbReference type="EMBL" id="SHG41254.1"/>
    </source>
</evidence>
<dbReference type="Proteomes" id="UP000184108">
    <property type="component" value="Unassembled WGS sequence"/>
</dbReference>
<dbReference type="EMBL" id="JPRI01000005">
    <property type="protein sequence ID" value="KFF25296.1"/>
    <property type="molecule type" value="Genomic_DNA"/>
</dbReference>
<dbReference type="Proteomes" id="UP000028719">
    <property type="component" value="Unassembled WGS sequence"/>
</dbReference>
<evidence type="ECO:0000313" key="3">
    <source>
        <dbReference type="Proteomes" id="UP000028719"/>
    </source>
</evidence>